<dbReference type="EMBL" id="JAVDWA010000001">
    <property type="protein sequence ID" value="MDR7071520.1"/>
    <property type="molecule type" value="Genomic_DNA"/>
</dbReference>
<dbReference type="PRINTS" id="PR00069">
    <property type="entry name" value="ALDKETRDTASE"/>
</dbReference>
<dbReference type="Proteomes" id="UP001258181">
    <property type="component" value="Unassembled WGS sequence"/>
</dbReference>
<feature type="domain" description="NADP-dependent oxidoreductase" evidence="2">
    <location>
        <begin position="15"/>
        <end position="310"/>
    </location>
</feature>
<gene>
    <name evidence="3" type="ORF">J2X07_000495</name>
</gene>
<evidence type="ECO:0000259" key="2">
    <source>
        <dbReference type="Pfam" id="PF00248"/>
    </source>
</evidence>
<evidence type="ECO:0000313" key="3">
    <source>
        <dbReference type="EMBL" id="MDR7071520.1"/>
    </source>
</evidence>
<dbReference type="Pfam" id="PF00248">
    <property type="entry name" value="Aldo_ket_red"/>
    <property type="match status" value="1"/>
</dbReference>
<keyword evidence="4" id="KW-1185">Reference proteome</keyword>
<evidence type="ECO:0000256" key="1">
    <source>
        <dbReference type="ARBA" id="ARBA00023002"/>
    </source>
</evidence>
<keyword evidence="1" id="KW-0560">Oxidoreductase</keyword>
<dbReference type="RefSeq" id="WP_310256108.1">
    <property type="nucleotide sequence ID" value="NZ_JAVDWA010000001.1"/>
</dbReference>
<sequence length="344" mass="38525">MKYKLLGKSGLRVSELALGTMTFGEDWGFGASKEESEKIFNAFVEQGGNFIDTAVNYTNGTSEAFLGEFVKSKREEFVIATKYSLSTRPNDPNGGGNHRKNLVQSVEASLKRLQTDYIDLLWLHAWDFTTPIEEVMRGLDDLVRSGKVLYIGISDTPAWIVSQANMLAQLRGWTSFIGLQVEYSLMQRAPERDLLPMARSLDIGVTAWAPMAGGALTGKYRNEDTETAKRLSPNSARLKDKNVVIADVVAEIAKEIDKSPSQIALNWVRQQSGVIIPLIGARKESQMKENLQCLDFTLDSEHLTRLNEVSKIELGFPHDFLKSEPVLNALYGKTYNKIDNHRKF</sequence>
<protein>
    <submittedName>
        <fullName evidence="3">Aryl-alcohol dehydrogenase-like predicted oxidoreductase</fullName>
    </submittedName>
</protein>
<name>A0ABU1TWD9_9BACL</name>
<dbReference type="Gene3D" id="3.20.20.100">
    <property type="entry name" value="NADP-dependent oxidoreductase domain"/>
    <property type="match status" value="1"/>
</dbReference>
<organism evidence="3 4">
    <name type="scientific">Fictibacillus barbaricus</name>
    <dbReference type="NCBI Taxonomy" id="182136"/>
    <lineage>
        <taxon>Bacteria</taxon>
        <taxon>Bacillati</taxon>
        <taxon>Bacillota</taxon>
        <taxon>Bacilli</taxon>
        <taxon>Bacillales</taxon>
        <taxon>Fictibacillaceae</taxon>
        <taxon>Fictibacillus</taxon>
    </lineage>
</organism>
<comment type="caution">
    <text evidence="3">The sequence shown here is derived from an EMBL/GenBank/DDBJ whole genome shotgun (WGS) entry which is preliminary data.</text>
</comment>
<dbReference type="InterPro" id="IPR036812">
    <property type="entry name" value="NAD(P)_OxRdtase_dom_sf"/>
</dbReference>
<dbReference type="InterPro" id="IPR020471">
    <property type="entry name" value="AKR"/>
</dbReference>
<dbReference type="CDD" id="cd19080">
    <property type="entry name" value="AKR_AKR9A_9B"/>
    <property type="match status" value="1"/>
</dbReference>
<accession>A0ABU1TWD9</accession>
<proteinExistence type="predicted"/>
<dbReference type="PANTHER" id="PTHR43364:SF4">
    <property type="entry name" value="NAD(P)-LINKED OXIDOREDUCTASE SUPERFAMILY PROTEIN"/>
    <property type="match status" value="1"/>
</dbReference>
<evidence type="ECO:0000313" key="4">
    <source>
        <dbReference type="Proteomes" id="UP001258181"/>
    </source>
</evidence>
<dbReference type="InterPro" id="IPR050523">
    <property type="entry name" value="AKR_Detox_Biosynth"/>
</dbReference>
<reference evidence="3 4" key="1">
    <citation type="submission" date="2023-07" db="EMBL/GenBank/DDBJ databases">
        <title>Sorghum-associated microbial communities from plants grown in Nebraska, USA.</title>
        <authorList>
            <person name="Schachtman D."/>
        </authorList>
    </citation>
    <scope>NUCLEOTIDE SEQUENCE [LARGE SCALE GENOMIC DNA]</scope>
    <source>
        <strain evidence="3 4">BE211</strain>
    </source>
</reference>
<dbReference type="SUPFAM" id="SSF51430">
    <property type="entry name" value="NAD(P)-linked oxidoreductase"/>
    <property type="match status" value="1"/>
</dbReference>
<dbReference type="PANTHER" id="PTHR43364">
    <property type="entry name" value="NADH-SPECIFIC METHYLGLYOXAL REDUCTASE-RELATED"/>
    <property type="match status" value="1"/>
</dbReference>
<dbReference type="InterPro" id="IPR023210">
    <property type="entry name" value="NADP_OxRdtase_dom"/>
</dbReference>